<feature type="region of interest" description="Disordered" evidence="1">
    <location>
        <begin position="530"/>
        <end position="570"/>
    </location>
</feature>
<feature type="compositionally biased region" description="Polar residues" evidence="1">
    <location>
        <begin position="180"/>
        <end position="189"/>
    </location>
</feature>
<feature type="compositionally biased region" description="Polar residues" evidence="1">
    <location>
        <begin position="1"/>
        <end position="19"/>
    </location>
</feature>
<feature type="compositionally biased region" description="Low complexity" evidence="1">
    <location>
        <begin position="69"/>
        <end position="90"/>
    </location>
</feature>
<comment type="caution">
    <text evidence="2">The sequence shown here is derived from an EMBL/GenBank/DDBJ whole genome shotgun (WGS) entry which is preliminary data.</text>
</comment>
<evidence type="ECO:0000256" key="1">
    <source>
        <dbReference type="SAM" id="MobiDB-lite"/>
    </source>
</evidence>
<name>A0A9N8HYW8_9STRA</name>
<evidence type="ECO:0000313" key="2">
    <source>
        <dbReference type="EMBL" id="CAB9529930.1"/>
    </source>
</evidence>
<proteinExistence type="predicted"/>
<feature type="compositionally biased region" description="Pro residues" evidence="1">
    <location>
        <begin position="59"/>
        <end position="68"/>
    </location>
</feature>
<feature type="compositionally biased region" description="Low complexity" evidence="1">
    <location>
        <begin position="42"/>
        <end position="58"/>
    </location>
</feature>
<evidence type="ECO:0000313" key="3">
    <source>
        <dbReference type="Proteomes" id="UP001153069"/>
    </source>
</evidence>
<accession>A0A9N8HYW8</accession>
<organism evidence="2 3">
    <name type="scientific">Seminavis robusta</name>
    <dbReference type="NCBI Taxonomy" id="568900"/>
    <lineage>
        <taxon>Eukaryota</taxon>
        <taxon>Sar</taxon>
        <taxon>Stramenopiles</taxon>
        <taxon>Ochrophyta</taxon>
        <taxon>Bacillariophyta</taxon>
        <taxon>Bacillariophyceae</taxon>
        <taxon>Bacillariophycidae</taxon>
        <taxon>Naviculales</taxon>
        <taxon>Naviculaceae</taxon>
        <taxon>Seminavis</taxon>
    </lineage>
</organism>
<feature type="region of interest" description="Disordered" evidence="1">
    <location>
        <begin position="1"/>
        <end position="226"/>
    </location>
</feature>
<feature type="compositionally biased region" description="Polar residues" evidence="1">
    <location>
        <begin position="122"/>
        <end position="131"/>
    </location>
</feature>
<dbReference type="AlphaFoldDB" id="A0A9N8HYW8"/>
<protein>
    <submittedName>
        <fullName evidence="2">Uncharacterized protein</fullName>
    </submittedName>
</protein>
<gene>
    <name evidence="2" type="ORF">SEMRO_2676_G334410.1</name>
</gene>
<dbReference type="Proteomes" id="UP001153069">
    <property type="component" value="Unassembled WGS sequence"/>
</dbReference>
<keyword evidence="3" id="KW-1185">Reference proteome</keyword>
<sequence>MGQCASKTQHAVEAASSSLACHKKSHKQNQKSQSPIATDPRASSSTSTAVTAPLAGPEPCSPPPPPRQTTPEVVPPVKAQAPASAPAPQAEAEEPGNMSAITALTAVSEETSERSSEPSDHGPNQFNNSNNKRIEQAPVPEQAPLPTQATLATPDTPTLTTTPCTENTDATPEPADNAPARTTTNSDNATLPVANSPMADDSAKSMVDDSAKSMVDDSAKSMVDESAKSIDLPSRYDYDDDGSEYEEELAAPVFNIKPNSTSTTSSRMSRRLSSDHTGTSRNSAPAIPRVQRRMSGGPAGMMMMMPRRPSGSGYATEGMIPPNAVVPREAAQAQASRFGNLRNNNNNNKNLKRDNSWFVLGYDSTSSSQHYRNMAYNTNNTNNLEDSWSGLTIPSQHYIPQNTQLRKLTSKQNNNTNQDSMTDSIAAESWAGLSLPSAYRTLSTDNESVLENSFATCTTRMTAGGVDDEDLLSIYDASLNGSVLQLVNNHNGATTITPAAPEETEGTVDRMVHPTTKTRATKGRIRRCQSMELPPPSTSILPVHQEEGEEAGTEQPSHRRRHSGGILLLD</sequence>
<dbReference type="EMBL" id="CAICTM010002674">
    <property type="protein sequence ID" value="CAB9529930.1"/>
    <property type="molecule type" value="Genomic_DNA"/>
</dbReference>
<feature type="region of interest" description="Disordered" evidence="1">
    <location>
        <begin position="256"/>
        <end position="300"/>
    </location>
</feature>
<reference evidence="2" key="1">
    <citation type="submission" date="2020-06" db="EMBL/GenBank/DDBJ databases">
        <authorList>
            <consortium name="Plant Systems Biology data submission"/>
        </authorList>
    </citation>
    <scope>NUCLEOTIDE SEQUENCE</scope>
    <source>
        <strain evidence="2">D6</strain>
    </source>
</reference>
<feature type="compositionally biased region" description="Basic and acidic residues" evidence="1">
    <location>
        <begin position="111"/>
        <end position="120"/>
    </location>
</feature>
<feature type="compositionally biased region" description="Basic and acidic residues" evidence="1">
    <location>
        <begin position="201"/>
        <end position="226"/>
    </location>
</feature>
<feature type="compositionally biased region" description="Low complexity" evidence="1">
    <location>
        <begin position="144"/>
        <end position="165"/>
    </location>
</feature>